<dbReference type="Gene3D" id="1.10.443.10">
    <property type="entry name" value="Intergrase catalytic core"/>
    <property type="match status" value="1"/>
</dbReference>
<gene>
    <name evidence="2" type="ORF">ANICBIBUN_17374</name>
</gene>
<comment type="caution">
    <text evidence="2">The sequence shown here is derived from an EMBL/GenBank/DDBJ whole genome shotgun (WGS) entry which is preliminary data.</text>
</comment>
<accession>A0AA36KDR0</accession>
<organism evidence="2 3">
    <name type="scientific">Acinetobacter nosocomialis 28F</name>
    <dbReference type="NCBI Taxonomy" id="1147131"/>
    <lineage>
        <taxon>Bacteria</taxon>
        <taxon>Pseudomonadati</taxon>
        <taxon>Pseudomonadota</taxon>
        <taxon>Gammaproteobacteria</taxon>
        <taxon>Moraxellales</taxon>
        <taxon>Moraxellaceae</taxon>
        <taxon>Acinetobacter</taxon>
        <taxon>Acinetobacter calcoaceticus/baumannii complex</taxon>
    </lineage>
</organism>
<keyword evidence="1" id="KW-0233">DNA recombination</keyword>
<evidence type="ECO:0000313" key="3">
    <source>
        <dbReference type="Proteomes" id="UP000019193"/>
    </source>
</evidence>
<dbReference type="AlphaFoldDB" id="A0AA36KDR0"/>
<dbReference type="InterPro" id="IPR013762">
    <property type="entry name" value="Integrase-like_cat_sf"/>
</dbReference>
<dbReference type="EMBL" id="CBSD020000090">
    <property type="protein sequence ID" value="CDG76814.1"/>
    <property type="molecule type" value="Genomic_DNA"/>
</dbReference>
<dbReference type="SUPFAM" id="SSF56349">
    <property type="entry name" value="DNA breaking-rejoining enzymes"/>
    <property type="match status" value="1"/>
</dbReference>
<dbReference type="GO" id="GO:0003677">
    <property type="term" value="F:DNA binding"/>
    <property type="evidence" value="ECO:0007669"/>
    <property type="project" value="InterPro"/>
</dbReference>
<dbReference type="GO" id="GO:0006310">
    <property type="term" value="P:DNA recombination"/>
    <property type="evidence" value="ECO:0007669"/>
    <property type="project" value="UniProtKB-KW"/>
</dbReference>
<proteinExistence type="predicted"/>
<sequence>MKNNGKATDHLVKIWVDNLLQSPNHLLKLPLSNDFKSPWGVNVLSDFLSKEIPITLSEARRRKHLTMPLIEKMAEMQIIVEEASSRENFIRQRILDWYSNLSFDDKKNLPRLALYPSNICFKSIGSEQRSWASLSTQYEWIAEVIDYIHEDLHNLGIISADFKTIKSRKRAIKDAKSVISQWVSTISDDIDAMWDIPVTKANTDLGFNVAIEHIQTVLGISESSANNYRELAYPLTQKMIEKGILVYPKGNSGAGAVESRRKLLNWYRKLNLKEKSQLPIFGNKISLGKMHTKQSPITQSDLRFDIVKDAWDFIHKDLEKLGLLNTNYKSVSERNHERKKLLDIPRETMKERFNRLATLKLNSVLDFIEPSELEPFIQIEQLFASQMKTLPSNSGRSNYTNACGLFVEFLSELYGSSPLRIIDTFDEYLLSKYRSYLEDKIIQNNISSHHANTILSSVRMTLNRLTKVKNLEYSFFDVQGFDVHRQTDTKKPFSKNERIQILEAIEKAISETQLSLEPYKKTGIGINPLDQHGNRIKGLSNLDNARWLFENFLDCKPVHHNTAKTHIEKAFLSIIKDSKKGLNEVYEEWGITPMIGIDLLVPYILRLAQVTGLNTDSILSLDIKDFETRHPATSRPCLRYWKERSDGYKEYHLDLIKAKITWLTESQSSSVKEIFKQVIQMTSCIRENIKDSVIKDRLFIYQSNSTKKHGQISSLLGTIEKNASPLGHSIARFIDKFQLKNDHGQPLILTLSRFRPSFVSEMLEADVPIHEIQLMLGHSSLHTTIGYIDSLDFNSISRKRLNEKLMEIHQSTLNSRSEEKIKTIEIKNEEELGVTFKTNLAACRNIFDPPDFVKKMASYTPGTPCSQYNKCLSCDNVIITANYLPELFAMKRDYLAILENSRVMDTPYGKIIKENLELLSYITDPETSDFSKEELEIGKNRSNYLGSTITIDGVV</sequence>
<reference evidence="2 3" key="1">
    <citation type="submission" date="2013-06" db="EMBL/GenBank/DDBJ databases">
        <title>Comparative analysis of genomes of multi-drug Acinetobacter sp. from Colombian Hospitals.</title>
        <authorList>
            <person name="Barreto-Hernandez E."/>
            <person name="Gonzalez E.B."/>
            <person name="Cepeda L.A."/>
            <person name="Valenzuela E.M."/>
            <person name="Falquet L."/>
            <person name="Reguero M.T."/>
            <person name="Mantilla R."/>
        </authorList>
    </citation>
    <scope>NUCLEOTIDE SEQUENCE [LARGE SCALE GENOMIC DNA]</scope>
    <source>
        <strain evidence="2 3">28F</strain>
    </source>
</reference>
<dbReference type="GO" id="GO:0015074">
    <property type="term" value="P:DNA integration"/>
    <property type="evidence" value="ECO:0007669"/>
    <property type="project" value="InterPro"/>
</dbReference>
<protein>
    <submittedName>
        <fullName evidence="2">Phage integrase family protein</fullName>
    </submittedName>
</protein>
<evidence type="ECO:0000313" key="2">
    <source>
        <dbReference type="EMBL" id="CDG76814.1"/>
    </source>
</evidence>
<keyword evidence="3" id="KW-1185">Reference proteome</keyword>
<dbReference type="RefSeq" id="WP_005232266.1">
    <property type="nucleotide sequence ID" value="NZ_CBSD020000090.1"/>
</dbReference>
<dbReference type="Proteomes" id="UP000019193">
    <property type="component" value="Unassembled WGS sequence"/>
</dbReference>
<name>A0AA36KDR0_ACINO</name>
<evidence type="ECO:0000256" key="1">
    <source>
        <dbReference type="ARBA" id="ARBA00023172"/>
    </source>
</evidence>
<dbReference type="InterPro" id="IPR011010">
    <property type="entry name" value="DNA_brk_join_enz"/>
</dbReference>